<evidence type="ECO:0000313" key="2">
    <source>
        <dbReference type="EMBL" id="AGC71263.1"/>
    </source>
</evidence>
<dbReference type="InterPro" id="IPR003774">
    <property type="entry name" value="AlgH-like"/>
</dbReference>
<dbReference type="PANTHER" id="PTHR30327">
    <property type="entry name" value="UNCHARACTERIZED PROTEIN YQGE"/>
    <property type="match status" value="1"/>
</dbReference>
<organism evidence="2">
    <name type="scientific">uncultured bacterium A1Q1_fos_140</name>
    <dbReference type="NCBI Taxonomy" id="1256547"/>
    <lineage>
        <taxon>Bacteria</taxon>
        <taxon>environmental samples</taxon>
    </lineage>
</organism>
<dbReference type="SUPFAM" id="SSF143456">
    <property type="entry name" value="VC0467-like"/>
    <property type="match status" value="1"/>
</dbReference>
<dbReference type="GO" id="GO:0005829">
    <property type="term" value="C:cytosol"/>
    <property type="evidence" value="ECO:0007669"/>
    <property type="project" value="TreeGrafter"/>
</dbReference>
<sequence>MQTPAAGMLLVASPEMNDPNFAGTVVLLLEVNPEGALGVVLNRPTPIPVDAALEGWEDMVSQPPKLFAGGPCEPNAALAVGRPINPNEPPISFSKIADGLGMIELDTPPELIASSLSGLRIFAGYAGWGAGQLESELEEEAWYLLPADTADVFLADPTHLRRDVLARQPGSAAWHATRPMDPSQN</sequence>
<proteinExistence type="inferred from homology"/>
<accession>L7VW41</accession>
<dbReference type="Pfam" id="PF02622">
    <property type="entry name" value="DUF179"/>
    <property type="match status" value="1"/>
</dbReference>
<dbReference type="NCBIfam" id="NF001270">
    <property type="entry name" value="PRK00228.2-2"/>
    <property type="match status" value="1"/>
</dbReference>
<dbReference type="PANTHER" id="PTHR30327:SF1">
    <property type="entry name" value="UPF0301 PROTEIN YQGE"/>
    <property type="match status" value="1"/>
</dbReference>
<comment type="similarity">
    <text evidence="1">Belongs to the UPF0301 (AlgH) family.</text>
</comment>
<name>L7VW41_9BACT</name>
<evidence type="ECO:0000256" key="1">
    <source>
        <dbReference type="ARBA" id="ARBA00009600"/>
    </source>
</evidence>
<reference evidence="2" key="1">
    <citation type="submission" date="2012-09" db="EMBL/GenBank/DDBJ databases">
        <title>Metagenomic Characterization of a Microbial Community in Wastewater Detects High Levels of Antibiotic Resistance.</title>
        <authorList>
            <person name="Abrams M."/>
            <person name="Caldwell A."/>
            <person name="Vandaei E."/>
            <person name="Lee W."/>
            <person name="Perrott J."/>
            <person name="Khan S.Y."/>
            <person name="Ta J."/>
            <person name="Romero D."/>
            <person name="Nguyen V."/>
            <person name="Pourmand N."/>
            <person name="Ouverney C.C."/>
        </authorList>
    </citation>
    <scope>NUCLEOTIDE SEQUENCE</scope>
</reference>
<dbReference type="Gene3D" id="3.40.1740.10">
    <property type="entry name" value="VC0467-like"/>
    <property type="match status" value="1"/>
</dbReference>
<dbReference type="EMBL" id="JX649867">
    <property type="protein sequence ID" value="AGC71263.1"/>
    <property type="molecule type" value="Genomic_DNA"/>
</dbReference>
<protein>
    <submittedName>
        <fullName evidence="2">Uncharacterized protein</fullName>
    </submittedName>
</protein>
<dbReference type="AlphaFoldDB" id="L7VW41"/>